<proteinExistence type="predicted"/>
<dbReference type="Proteomes" id="UP000794436">
    <property type="component" value="Unassembled WGS sequence"/>
</dbReference>
<name>A0A8K1FNC0_PYTOL</name>
<reference evidence="1" key="1">
    <citation type="submission" date="2019-03" db="EMBL/GenBank/DDBJ databases">
        <title>Long read genome sequence of the mycoparasitic Pythium oligandrum ATCC 38472 isolated from sugarbeet rhizosphere.</title>
        <authorList>
            <person name="Gaulin E."/>
        </authorList>
    </citation>
    <scope>NUCLEOTIDE SEQUENCE</scope>
    <source>
        <strain evidence="1">ATCC 38472_TT</strain>
    </source>
</reference>
<keyword evidence="2" id="KW-1185">Reference proteome</keyword>
<organism evidence="1 2">
    <name type="scientific">Pythium oligandrum</name>
    <name type="common">Mycoparasitic fungus</name>
    <dbReference type="NCBI Taxonomy" id="41045"/>
    <lineage>
        <taxon>Eukaryota</taxon>
        <taxon>Sar</taxon>
        <taxon>Stramenopiles</taxon>
        <taxon>Oomycota</taxon>
        <taxon>Peronosporomycetes</taxon>
        <taxon>Pythiales</taxon>
        <taxon>Pythiaceae</taxon>
        <taxon>Pythium</taxon>
    </lineage>
</organism>
<protein>
    <submittedName>
        <fullName evidence="1">Uncharacterized protein</fullName>
    </submittedName>
</protein>
<evidence type="ECO:0000313" key="1">
    <source>
        <dbReference type="EMBL" id="TMW69226.1"/>
    </source>
</evidence>
<dbReference type="AlphaFoldDB" id="A0A8K1FNC0"/>
<sequence>MRYPHESVRSLRLAVRRAQQAYERALAAKESVASDCPSWPSCVSFQDVNGYSEAASPEWLVALRYSVLVALAEDRVNEARMVFDEAAEVIAVGPKTKTRRVKLAKSSKSEDSPRLALGARYCAFQRYLRARSELDRAEDELHGYHLRLLPCRAIGEWV</sequence>
<dbReference type="EMBL" id="SPLM01000001">
    <property type="protein sequence ID" value="TMW69226.1"/>
    <property type="molecule type" value="Genomic_DNA"/>
</dbReference>
<evidence type="ECO:0000313" key="2">
    <source>
        <dbReference type="Proteomes" id="UP000794436"/>
    </source>
</evidence>
<gene>
    <name evidence="1" type="ORF">Poli38472_001382</name>
</gene>
<accession>A0A8K1FNC0</accession>
<comment type="caution">
    <text evidence="1">The sequence shown here is derived from an EMBL/GenBank/DDBJ whole genome shotgun (WGS) entry which is preliminary data.</text>
</comment>